<dbReference type="Proteomes" id="UP000003374">
    <property type="component" value="Unassembled WGS sequence"/>
</dbReference>
<dbReference type="InterPro" id="IPR009003">
    <property type="entry name" value="Peptidase_S1_PA"/>
</dbReference>
<dbReference type="FunFam" id="2.40.10.10:FF:000001">
    <property type="entry name" value="Periplasmic serine protease DegS"/>
    <property type="match status" value="1"/>
</dbReference>
<reference evidence="7 8" key="1">
    <citation type="submission" date="2006-02" db="EMBL/GenBank/DDBJ databases">
        <authorList>
            <person name="Waterbury J."/>
            <person name="Ferriera S."/>
            <person name="Johnson J."/>
            <person name="Kravitz S."/>
            <person name="Halpern A."/>
            <person name="Remington K."/>
            <person name="Beeson K."/>
            <person name="Tran B."/>
            <person name="Rogers Y.-H."/>
            <person name="Friedman R."/>
            <person name="Venter J.C."/>
        </authorList>
    </citation>
    <scope>NUCLEOTIDE SEQUENCE [LARGE SCALE GENOMIC DNA]</scope>
    <source>
        <strain evidence="7 8">Nb-231</strain>
    </source>
</reference>
<accession>A4BQK6</accession>
<keyword evidence="4" id="KW-0720">Serine protease</keyword>
<dbReference type="GO" id="GO:0006508">
    <property type="term" value="P:proteolysis"/>
    <property type="evidence" value="ECO:0007669"/>
    <property type="project" value="UniProtKB-KW"/>
</dbReference>
<dbReference type="GO" id="GO:0004252">
    <property type="term" value="F:serine-type endopeptidase activity"/>
    <property type="evidence" value="ECO:0007669"/>
    <property type="project" value="InterPro"/>
</dbReference>
<comment type="similarity">
    <text evidence="1">Belongs to the peptidase S1C family.</text>
</comment>
<name>A4BQK6_9GAMM</name>
<dbReference type="RefSeq" id="WP_005000448.1">
    <property type="nucleotide sequence ID" value="NZ_CH672427.1"/>
</dbReference>
<dbReference type="PROSITE" id="PS50106">
    <property type="entry name" value="PDZ"/>
    <property type="match status" value="1"/>
</dbReference>
<sequence length="389" mass="41148">MQPHKRVTQFILRYLSIGVAVAGVTIWLAPRLLPTERPIVEIHEAPLVSRIALVGATTAPVSYAEAVVRAAPAVVNIYTTKQVAEPRHPFFDEPMLRRYFGKRYEQPRKRLETSLGSGVVISSKGYVLTNNHVIHGADEIQVLLSDGRSTAALIVGSDPETDLAVLRIDLQGLPTVTLGHSQTLRVGDVVLAIGNPFGIGQTVTQGIVSATGRSQLGLATIENFIQTDAAINPGNSGGALINVHGEVVGINTAIFSRTGGSLGIGFAIPISLARGVFQGIVENGRVIRGWIGVQIQTITPQLAAAYGLDASAHGVLIAGVQRGGPAARAGLNPGDMVLNINGNPIADIHDLLTVITAQKPGTTIVVSGLHNDGLAFQRRVPIEERPRRL</sequence>
<evidence type="ECO:0000256" key="1">
    <source>
        <dbReference type="ARBA" id="ARBA00010541"/>
    </source>
</evidence>
<dbReference type="PANTHER" id="PTHR22939">
    <property type="entry name" value="SERINE PROTEASE FAMILY S1C HTRA-RELATED"/>
    <property type="match status" value="1"/>
</dbReference>
<gene>
    <name evidence="7" type="ORF">NB231_05696</name>
</gene>
<keyword evidence="5" id="KW-0472">Membrane</keyword>
<evidence type="ECO:0000259" key="6">
    <source>
        <dbReference type="PROSITE" id="PS50106"/>
    </source>
</evidence>
<dbReference type="STRING" id="314278.NB231_05696"/>
<dbReference type="InterPro" id="IPR036034">
    <property type="entry name" value="PDZ_sf"/>
</dbReference>
<dbReference type="EMBL" id="AAOF01000005">
    <property type="protein sequence ID" value="EAR21856.1"/>
    <property type="molecule type" value="Genomic_DNA"/>
</dbReference>
<dbReference type="Gene3D" id="2.40.10.120">
    <property type="match status" value="1"/>
</dbReference>
<dbReference type="InterPro" id="IPR001940">
    <property type="entry name" value="Peptidase_S1C"/>
</dbReference>
<keyword evidence="5" id="KW-0812">Transmembrane</keyword>
<proteinExistence type="inferred from homology"/>
<evidence type="ECO:0000256" key="5">
    <source>
        <dbReference type="SAM" id="Phobius"/>
    </source>
</evidence>
<dbReference type="PANTHER" id="PTHR22939:SF129">
    <property type="entry name" value="SERINE PROTEASE HTRA2, MITOCHONDRIAL"/>
    <property type="match status" value="1"/>
</dbReference>
<evidence type="ECO:0000256" key="3">
    <source>
        <dbReference type="ARBA" id="ARBA00022801"/>
    </source>
</evidence>
<dbReference type="HOGENOM" id="CLU_020120_1_2_6"/>
<protein>
    <submittedName>
        <fullName evidence="7">AlgW protein</fullName>
    </submittedName>
</protein>
<feature type="transmembrane region" description="Helical" evidence="5">
    <location>
        <begin position="12"/>
        <end position="29"/>
    </location>
</feature>
<keyword evidence="8" id="KW-1185">Reference proteome</keyword>
<feature type="domain" description="PDZ" evidence="6">
    <location>
        <begin position="292"/>
        <end position="348"/>
    </location>
</feature>
<dbReference type="AlphaFoldDB" id="A4BQK6"/>
<evidence type="ECO:0000256" key="2">
    <source>
        <dbReference type="ARBA" id="ARBA00022670"/>
    </source>
</evidence>
<dbReference type="InterPro" id="IPR001478">
    <property type="entry name" value="PDZ"/>
</dbReference>
<keyword evidence="2" id="KW-0645">Protease</keyword>
<evidence type="ECO:0000313" key="8">
    <source>
        <dbReference type="Proteomes" id="UP000003374"/>
    </source>
</evidence>
<organism evidence="7 8">
    <name type="scientific">Nitrococcus mobilis Nb-231</name>
    <dbReference type="NCBI Taxonomy" id="314278"/>
    <lineage>
        <taxon>Bacteria</taxon>
        <taxon>Pseudomonadati</taxon>
        <taxon>Pseudomonadota</taxon>
        <taxon>Gammaproteobacteria</taxon>
        <taxon>Chromatiales</taxon>
        <taxon>Ectothiorhodospiraceae</taxon>
        <taxon>Nitrococcus</taxon>
    </lineage>
</organism>
<evidence type="ECO:0000256" key="4">
    <source>
        <dbReference type="ARBA" id="ARBA00022825"/>
    </source>
</evidence>
<dbReference type="Gene3D" id="2.30.42.10">
    <property type="match status" value="1"/>
</dbReference>
<dbReference type="SUPFAM" id="SSF50156">
    <property type="entry name" value="PDZ domain-like"/>
    <property type="match status" value="1"/>
</dbReference>
<dbReference type="SUPFAM" id="SSF50494">
    <property type="entry name" value="Trypsin-like serine proteases"/>
    <property type="match status" value="1"/>
</dbReference>
<comment type="caution">
    <text evidence="7">The sequence shown here is derived from an EMBL/GenBank/DDBJ whole genome shotgun (WGS) entry which is preliminary data.</text>
</comment>
<dbReference type="eggNOG" id="COG0265">
    <property type="taxonomic scope" value="Bacteria"/>
</dbReference>
<evidence type="ECO:0000313" key="7">
    <source>
        <dbReference type="EMBL" id="EAR21856.1"/>
    </source>
</evidence>
<dbReference type="Pfam" id="PF13365">
    <property type="entry name" value="Trypsin_2"/>
    <property type="match status" value="1"/>
</dbReference>
<dbReference type="SMART" id="SM00228">
    <property type="entry name" value="PDZ"/>
    <property type="match status" value="1"/>
</dbReference>
<keyword evidence="3" id="KW-0378">Hydrolase</keyword>
<dbReference type="MEROPS" id="S01.477"/>
<dbReference type="Pfam" id="PF13180">
    <property type="entry name" value="PDZ_2"/>
    <property type="match status" value="1"/>
</dbReference>
<keyword evidence="5" id="KW-1133">Transmembrane helix</keyword>
<dbReference type="PRINTS" id="PR00834">
    <property type="entry name" value="PROTEASES2C"/>
</dbReference>